<gene>
    <name evidence="1" type="ORF">JOE42_000361</name>
</gene>
<organism evidence="1 2">
    <name type="scientific">Rhodococcoides corynebacterioides</name>
    <dbReference type="NCBI Taxonomy" id="53972"/>
    <lineage>
        <taxon>Bacteria</taxon>
        <taxon>Bacillati</taxon>
        <taxon>Actinomycetota</taxon>
        <taxon>Actinomycetes</taxon>
        <taxon>Mycobacteriales</taxon>
        <taxon>Nocardiaceae</taxon>
        <taxon>Rhodococcoides</taxon>
    </lineage>
</organism>
<name>A0ABS2KP67_9NOCA</name>
<proteinExistence type="predicted"/>
<dbReference type="RefSeq" id="WP_204866309.1">
    <property type="nucleotide sequence ID" value="NZ_JAFBBK010000001.1"/>
</dbReference>
<comment type="caution">
    <text evidence="1">The sequence shown here is derived from an EMBL/GenBank/DDBJ whole genome shotgun (WGS) entry which is preliminary data.</text>
</comment>
<evidence type="ECO:0008006" key="3">
    <source>
        <dbReference type="Google" id="ProtNLM"/>
    </source>
</evidence>
<evidence type="ECO:0000313" key="1">
    <source>
        <dbReference type="EMBL" id="MBM7413628.1"/>
    </source>
</evidence>
<sequence length="316" mass="34494">MNFYGEQLLSRRDALARGATDAEIKAALARREIAVVRRGIYVPAAVLDSLDSTGRHLLEVRATLLASAPAAAAAHGSAALVHGMSLWRVPERVHVGIPRSSGGHVGRHRHVHADGLTERDVDVIDGLRCTSAARTVADLARTLPFEDAVCAGDSALNRHLVTPESVRESLIRTPSHRRRTAAESALDFLDGRSESVGESRSRVYLHHLGVPCPELQVTLMLSDGRTTFRPDFLWEEEGVIGEFDGVSKYSALARPGESPANVLVREKRREDLLRAHGWTVVRWTWADLTSPQLGRELRRVLAAGCGGARPRTTRVG</sequence>
<keyword evidence="2" id="KW-1185">Reference proteome</keyword>
<evidence type="ECO:0000313" key="2">
    <source>
        <dbReference type="Proteomes" id="UP000703038"/>
    </source>
</evidence>
<accession>A0ABS2KP67</accession>
<dbReference type="EMBL" id="JAFBBK010000001">
    <property type="protein sequence ID" value="MBM7413628.1"/>
    <property type="molecule type" value="Genomic_DNA"/>
</dbReference>
<protein>
    <recommendedName>
        <fullName evidence="3">Transcriptional regulator, AbiEi antitoxin, Type IV TA system</fullName>
    </recommendedName>
</protein>
<reference evidence="1 2" key="1">
    <citation type="submission" date="2021-01" db="EMBL/GenBank/DDBJ databases">
        <title>Genomics of switchgrass bacterial isolates.</title>
        <authorList>
            <person name="Shade A."/>
        </authorList>
    </citation>
    <scope>NUCLEOTIDE SEQUENCE [LARGE SCALE GENOMIC DNA]</scope>
    <source>
        <strain evidence="1 2">PvP111</strain>
    </source>
</reference>
<dbReference type="Proteomes" id="UP000703038">
    <property type="component" value="Unassembled WGS sequence"/>
</dbReference>